<evidence type="ECO:0000313" key="2">
    <source>
        <dbReference type="Proteomes" id="UP000000822"/>
    </source>
</evidence>
<dbReference type="STRING" id="221109.gene:10732544"/>
<dbReference type="OrthoDB" id="1797983at2"/>
<sequence>MKKSLLIFIFVFGLMLTSGCMGENIPELTVTADSKEVEVRLSSYSWKGTETSVIDPVKVAEEMKATLVSESTNIEWRISEKADSYRFSTWNGKEWINHKEIDFPSNKGRTIHMVIAEWDNQDYVNYLFVTELVY</sequence>
<reference evidence="1 2" key="2">
    <citation type="journal article" date="2002" name="Nucleic Acids Res.">
        <title>Genome sequence of Oceanobacillus iheyensis isolated from the Iheya Ridge and its unexpected adaptive capabilities to extreme environments.</title>
        <authorList>
            <person name="Takami H."/>
            <person name="Takaki Y."/>
            <person name="Uchiyama I."/>
        </authorList>
    </citation>
    <scope>NUCLEOTIDE SEQUENCE [LARGE SCALE GENOMIC DNA]</scope>
    <source>
        <strain evidence="2">DSM 14371 / CIP 107618 / JCM 11309 / KCTC 3954 / HTE831</strain>
    </source>
</reference>
<dbReference type="PROSITE" id="PS51257">
    <property type="entry name" value="PROKAR_LIPOPROTEIN"/>
    <property type="match status" value="1"/>
</dbReference>
<dbReference type="HOGENOM" id="CLU_1894070_0_0_9"/>
<dbReference type="Proteomes" id="UP000000822">
    <property type="component" value="Chromosome"/>
</dbReference>
<keyword evidence="2" id="KW-1185">Reference proteome</keyword>
<dbReference type="RefSeq" id="WP_011064744.1">
    <property type="nucleotide sequence ID" value="NC_004193.1"/>
</dbReference>
<evidence type="ECO:0000313" key="1">
    <source>
        <dbReference type="EMBL" id="BAC12297.1"/>
    </source>
</evidence>
<gene>
    <name evidence="1" type="ordered locus">OB0341</name>
</gene>
<organism evidence="1 2">
    <name type="scientific">Oceanobacillus iheyensis (strain DSM 14371 / CIP 107618 / JCM 11309 / KCTC 3954 / HTE831)</name>
    <dbReference type="NCBI Taxonomy" id="221109"/>
    <lineage>
        <taxon>Bacteria</taxon>
        <taxon>Bacillati</taxon>
        <taxon>Bacillota</taxon>
        <taxon>Bacilli</taxon>
        <taxon>Bacillales</taxon>
        <taxon>Bacillaceae</taxon>
        <taxon>Oceanobacillus</taxon>
    </lineage>
</organism>
<protein>
    <recommendedName>
        <fullName evidence="3">Lipoprotein</fullName>
    </recommendedName>
</protein>
<dbReference type="EMBL" id="BA000028">
    <property type="protein sequence ID" value="BAC12297.1"/>
    <property type="molecule type" value="Genomic_DNA"/>
</dbReference>
<reference evidence="1 2" key="1">
    <citation type="journal article" date="2001" name="FEMS Microbiol. Lett.">
        <title>Oceanobacillus iheyensis gen. nov., sp. nov., a deep-sea extremely halotolerant and alkaliphilic species isolated from a depth of 1050 m on the Iheya Ridge.</title>
        <authorList>
            <person name="Lu J."/>
            <person name="Nogi Y."/>
            <person name="Takami H."/>
        </authorList>
    </citation>
    <scope>NUCLEOTIDE SEQUENCE [LARGE SCALE GENOMIC DNA]</scope>
    <source>
        <strain evidence="2">DSM 14371 / CIP 107618 / JCM 11309 / KCTC 3954 / HTE831</strain>
    </source>
</reference>
<dbReference type="KEGG" id="oih:OB0341"/>
<name>Q8ETC0_OCEIH</name>
<evidence type="ECO:0008006" key="3">
    <source>
        <dbReference type="Google" id="ProtNLM"/>
    </source>
</evidence>
<dbReference type="AlphaFoldDB" id="Q8ETC0"/>
<accession>Q8ETC0</accession>
<proteinExistence type="predicted"/>